<name>A0A0F4XV46_9PSED</name>
<sequence>MQGQALFITSMGMACPVGLCVASACAAKRAGLSALQELPFFDNACEPIIGATVPSLDLALPAAARMSGLMMHALVELIQGAPKLDWTEVPFLLCLAEPERPGINIREIAQAVIQDISSKLGIQFHPTHSRVIPSGHVAGMHALHEASRLMQETRVPACVVAGVDSLLSALTLQWLDEHRRLKTATHNDGLFPGEGAAAILIQAYRQPGTCLQISGLGFGQEEASLLSSKPLRAGGLTDAARTALAQAKLGLHEIDLRLSDVTGEQYGFKELPLMEARLFRTVRKEDQPLWHWAEAMGDTGAIAGIVQLILADQAFRKGYAPGTTAICLSSALAGARAAAVVRDLSQPEGDL</sequence>
<dbReference type="SUPFAM" id="SSF53901">
    <property type="entry name" value="Thiolase-like"/>
    <property type="match status" value="2"/>
</dbReference>
<evidence type="ECO:0000313" key="1">
    <source>
        <dbReference type="EMBL" id="KKA09742.1"/>
    </source>
</evidence>
<dbReference type="InterPro" id="IPR016039">
    <property type="entry name" value="Thiolase-like"/>
</dbReference>
<accession>A0A0F4XV46</accession>
<dbReference type="EMBL" id="JZXC01000002">
    <property type="protein sequence ID" value="KKA09742.1"/>
    <property type="molecule type" value="Genomic_DNA"/>
</dbReference>
<dbReference type="GO" id="GO:0016746">
    <property type="term" value="F:acyltransferase activity"/>
    <property type="evidence" value="ECO:0007669"/>
    <property type="project" value="InterPro"/>
</dbReference>
<dbReference type="Gene3D" id="3.40.47.10">
    <property type="match status" value="1"/>
</dbReference>
<dbReference type="AlphaFoldDB" id="A0A0F4XV46"/>
<gene>
    <name evidence="1" type="ORF">VP02_03870</name>
</gene>
<proteinExistence type="predicted"/>
<organism evidence="1 2">
    <name type="scientific">Pseudomonas kilonensis</name>
    <dbReference type="NCBI Taxonomy" id="132476"/>
    <lineage>
        <taxon>Bacteria</taxon>
        <taxon>Pseudomonadati</taxon>
        <taxon>Pseudomonadota</taxon>
        <taxon>Gammaproteobacteria</taxon>
        <taxon>Pseudomonadales</taxon>
        <taxon>Pseudomonadaceae</taxon>
        <taxon>Pseudomonas</taxon>
    </lineage>
</organism>
<comment type="caution">
    <text evidence="1">The sequence shown here is derived from an EMBL/GenBank/DDBJ whole genome shotgun (WGS) entry which is preliminary data.</text>
</comment>
<evidence type="ECO:0000313" key="2">
    <source>
        <dbReference type="Proteomes" id="UP000033662"/>
    </source>
</evidence>
<reference evidence="1 2" key="1">
    <citation type="submission" date="2015-03" db="EMBL/GenBank/DDBJ databases">
        <title>Pseudomonas fluorescens 1855-344 Genome sequencing and assembly.</title>
        <authorList>
            <person name="Eng W.W.H."/>
            <person name="Gan H.M."/>
            <person name="Savka M.A."/>
        </authorList>
    </citation>
    <scope>NUCLEOTIDE SEQUENCE [LARGE SCALE GENOMIC DNA]</scope>
    <source>
        <strain evidence="1 2">1855-344</strain>
    </source>
</reference>
<dbReference type="PATRIC" id="fig|132476.4.peg.2421"/>
<dbReference type="OrthoDB" id="3078238at2"/>
<protein>
    <submittedName>
        <fullName evidence="1">3-oxoacyl-ACP synthase</fullName>
    </submittedName>
</protein>
<dbReference type="Proteomes" id="UP000033662">
    <property type="component" value="Unassembled WGS sequence"/>
</dbReference>